<comment type="subunit">
    <text evidence="6">Homodimers and heterodimers.</text>
</comment>
<evidence type="ECO:0000256" key="7">
    <source>
        <dbReference type="SAM" id="MobiDB-lite"/>
    </source>
</evidence>
<dbReference type="Proteomes" id="UP000823775">
    <property type="component" value="Unassembled WGS sequence"/>
</dbReference>
<comment type="function">
    <text evidence="6">Aux/IAA proteins are short-lived transcriptional factors that function as repressors of early auxin response genes at low auxin concentrations.</text>
</comment>
<dbReference type="InterPro" id="IPR053793">
    <property type="entry name" value="PB1-like"/>
</dbReference>
<dbReference type="PANTHER" id="PTHR31384">
    <property type="entry name" value="AUXIN RESPONSE FACTOR 4-RELATED"/>
    <property type="match status" value="1"/>
</dbReference>
<dbReference type="PANTHER" id="PTHR31384:SF1">
    <property type="entry name" value="AUXIN RESPONSE FACTOR 9"/>
    <property type="match status" value="1"/>
</dbReference>
<dbReference type="PROSITE" id="PS51745">
    <property type="entry name" value="PB1"/>
    <property type="match status" value="1"/>
</dbReference>
<keyword evidence="2 6" id="KW-0805">Transcription regulation</keyword>
<keyword evidence="10" id="KW-1185">Reference proteome</keyword>
<keyword evidence="6" id="KW-0678">Repressor</keyword>
<comment type="caution">
    <text evidence="9">The sequence shown here is derived from an EMBL/GenBank/DDBJ whole genome shotgun (WGS) entry which is preliminary data.</text>
</comment>
<feature type="domain" description="PB1" evidence="8">
    <location>
        <begin position="78"/>
        <end position="159"/>
    </location>
</feature>
<evidence type="ECO:0000256" key="3">
    <source>
        <dbReference type="ARBA" id="ARBA00023163"/>
    </source>
</evidence>
<feature type="region of interest" description="Disordered" evidence="7">
    <location>
        <begin position="1"/>
        <end position="46"/>
    </location>
</feature>
<evidence type="ECO:0000256" key="5">
    <source>
        <dbReference type="ARBA" id="ARBA00023294"/>
    </source>
</evidence>
<organism evidence="9 10">
    <name type="scientific">Datura stramonium</name>
    <name type="common">Jimsonweed</name>
    <name type="synonym">Common thornapple</name>
    <dbReference type="NCBI Taxonomy" id="4076"/>
    <lineage>
        <taxon>Eukaryota</taxon>
        <taxon>Viridiplantae</taxon>
        <taxon>Streptophyta</taxon>
        <taxon>Embryophyta</taxon>
        <taxon>Tracheophyta</taxon>
        <taxon>Spermatophyta</taxon>
        <taxon>Magnoliopsida</taxon>
        <taxon>eudicotyledons</taxon>
        <taxon>Gunneridae</taxon>
        <taxon>Pentapetalae</taxon>
        <taxon>asterids</taxon>
        <taxon>lamiids</taxon>
        <taxon>Solanales</taxon>
        <taxon>Solanaceae</taxon>
        <taxon>Solanoideae</taxon>
        <taxon>Datureae</taxon>
        <taxon>Datura</taxon>
    </lineage>
</organism>
<keyword evidence="5 6" id="KW-0927">Auxin signaling pathway</keyword>
<evidence type="ECO:0000313" key="9">
    <source>
        <dbReference type="EMBL" id="MCD7450907.1"/>
    </source>
</evidence>
<dbReference type="Pfam" id="PF02309">
    <property type="entry name" value="AUX_IAA"/>
    <property type="match status" value="1"/>
</dbReference>
<proteinExistence type="inferred from homology"/>
<evidence type="ECO:0000256" key="4">
    <source>
        <dbReference type="ARBA" id="ARBA00023242"/>
    </source>
</evidence>
<dbReference type="InterPro" id="IPR044835">
    <property type="entry name" value="ARF_plant"/>
</dbReference>
<comment type="subcellular location">
    <subcellularLocation>
        <location evidence="1 6">Nucleus</location>
    </subcellularLocation>
</comment>
<evidence type="ECO:0000313" key="10">
    <source>
        <dbReference type="Proteomes" id="UP000823775"/>
    </source>
</evidence>
<comment type="similarity">
    <text evidence="6">Belongs to the Aux/IAA family.</text>
</comment>
<keyword evidence="4 6" id="KW-0539">Nucleus</keyword>
<dbReference type="Gene3D" id="3.10.20.90">
    <property type="entry name" value="Phosphatidylinositol 3-kinase Catalytic Subunit, Chain A, domain 1"/>
    <property type="match status" value="1"/>
</dbReference>
<keyword evidence="3 6" id="KW-0804">Transcription</keyword>
<dbReference type="EMBL" id="JACEIK010000148">
    <property type="protein sequence ID" value="MCD7450907.1"/>
    <property type="molecule type" value="Genomic_DNA"/>
</dbReference>
<sequence length="173" mass="19290">MLVDEIEDSKSGSACTTEALPPQPAGISGVYAERAPPNMVPAGDSDQNSDLSIDFKDQMQSYLQLPVKEVWGKQSSTRSRTKVQMQGVVVGRAVDLTTLKGYDELIKELEEMFEIPGELHSRNKWEIVFTDDEGDMMWLWVIIHGCFAGTSNTCAIKKIEEILAYFMLGYESS</sequence>
<evidence type="ECO:0000256" key="2">
    <source>
        <dbReference type="ARBA" id="ARBA00023015"/>
    </source>
</evidence>
<name>A0ABS8RWC4_DATST</name>
<evidence type="ECO:0000256" key="6">
    <source>
        <dbReference type="RuleBase" id="RU004549"/>
    </source>
</evidence>
<dbReference type="InterPro" id="IPR033389">
    <property type="entry name" value="AUX/IAA_dom"/>
</dbReference>
<evidence type="ECO:0000259" key="8">
    <source>
        <dbReference type="PROSITE" id="PS51745"/>
    </source>
</evidence>
<accession>A0ABS8RWC4</accession>
<evidence type="ECO:0000256" key="1">
    <source>
        <dbReference type="ARBA" id="ARBA00004123"/>
    </source>
</evidence>
<protein>
    <recommendedName>
        <fullName evidence="6">Auxin-responsive protein</fullName>
    </recommendedName>
</protein>
<dbReference type="SUPFAM" id="SSF54277">
    <property type="entry name" value="CAD &amp; PB1 domains"/>
    <property type="match status" value="1"/>
</dbReference>
<gene>
    <name evidence="9" type="ORF">HAX54_008969</name>
</gene>
<reference evidence="9 10" key="1">
    <citation type="journal article" date="2021" name="BMC Genomics">
        <title>Datura genome reveals duplications of psychoactive alkaloid biosynthetic genes and high mutation rate following tissue culture.</title>
        <authorList>
            <person name="Rajewski A."/>
            <person name="Carter-House D."/>
            <person name="Stajich J."/>
            <person name="Litt A."/>
        </authorList>
    </citation>
    <scope>NUCLEOTIDE SEQUENCE [LARGE SCALE GENOMIC DNA]</scope>
    <source>
        <strain evidence="9">AR-01</strain>
    </source>
</reference>